<dbReference type="InterPro" id="IPR039426">
    <property type="entry name" value="TonB-dep_rcpt-like"/>
</dbReference>
<evidence type="ECO:0000259" key="11">
    <source>
        <dbReference type="Pfam" id="PF00593"/>
    </source>
</evidence>
<dbReference type="PANTHER" id="PTHR47234:SF2">
    <property type="entry name" value="TONB-DEPENDENT RECEPTOR"/>
    <property type="match status" value="1"/>
</dbReference>
<evidence type="ECO:0000259" key="12">
    <source>
        <dbReference type="Pfam" id="PF07715"/>
    </source>
</evidence>
<dbReference type="Proteomes" id="UP000615003">
    <property type="component" value="Unassembled WGS sequence"/>
</dbReference>
<dbReference type="AlphaFoldDB" id="A0A2K4X8S3"/>
<keyword evidence="14" id="KW-0675">Receptor</keyword>
<keyword evidence="4 8" id="KW-0812">Transmembrane</keyword>
<dbReference type="InterPro" id="IPR036942">
    <property type="entry name" value="Beta-barrel_TonB_sf"/>
</dbReference>
<dbReference type="EMBL" id="AQGW01000020">
    <property type="protein sequence ID" value="MBE0383059.1"/>
    <property type="molecule type" value="Genomic_DNA"/>
</dbReference>
<dbReference type="InterPro" id="IPR012910">
    <property type="entry name" value="Plug_dom"/>
</dbReference>
<evidence type="ECO:0000313" key="14">
    <source>
        <dbReference type="EMBL" id="SOU40725.1"/>
    </source>
</evidence>
<evidence type="ECO:0000313" key="16">
    <source>
        <dbReference type="Proteomes" id="UP000615003"/>
    </source>
</evidence>
<dbReference type="InterPro" id="IPR000531">
    <property type="entry name" value="Beta-barrel_TonB"/>
</dbReference>
<evidence type="ECO:0000256" key="1">
    <source>
        <dbReference type="ARBA" id="ARBA00004571"/>
    </source>
</evidence>
<comment type="similarity">
    <text evidence="8 9">Belongs to the TonB-dependent receptor family.</text>
</comment>
<dbReference type="Proteomes" id="UP000238288">
    <property type="component" value="Chromosome PCAR9a"/>
</dbReference>
<dbReference type="InterPro" id="IPR037066">
    <property type="entry name" value="Plug_dom_sf"/>
</dbReference>
<reference evidence="14 15" key="2">
    <citation type="submission" date="2017-11" db="EMBL/GenBank/DDBJ databases">
        <authorList>
            <person name="Han C.G."/>
        </authorList>
    </citation>
    <scope>NUCLEOTIDE SEQUENCE [LARGE SCALE GENOMIC DNA]</scope>
    <source>
        <strain evidence="15">ATCC 43555</strain>
        <strain evidence="14">ATCC43555</strain>
    </source>
</reference>
<organism evidence="14 15">
    <name type="scientific">Pseudoalteromonas carrageenovora IAM 12662</name>
    <dbReference type="NCBI Taxonomy" id="1314868"/>
    <lineage>
        <taxon>Bacteria</taxon>
        <taxon>Pseudomonadati</taxon>
        <taxon>Pseudomonadota</taxon>
        <taxon>Gammaproteobacteria</taxon>
        <taxon>Alteromonadales</taxon>
        <taxon>Pseudoalteromonadaceae</taxon>
        <taxon>Pseudoalteromonas</taxon>
    </lineage>
</organism>
<keyword evidence="5 9" id="KW-0798">TonB box</keyword>
<evidence type="ECO:0000256" key="9">
    <source>
        <dbReference type="RuleBase" id="RU003357"/>
    </source>
</evidence>
<evidence type="ECO:0000313" key="13">
    <source>
        <dbReference type="EMBL" id="MBE0383059.1"/>
    </source>
</evidence>
<keyword evidence="3 8" id="KW-1134">Transmembrane beta strand</keyword>
<dbReference type="GO" id="GO:0009279">
    <property type="term" value="C:cell outer membrane"/>
    <property type="evidence" value="ECO:0007669"/>
    <property type="project" value="UniProtKB-SubCell"/>
</dbReference>
<evidence type="ECO:0000256" key="4">
    <source>
        <dbReference type="ARBA" id="ARBA00022692"/>
    </source>
</evidence>
<evidence type="ECO:0000256" key="7">
    <source>
        <dbReference type="ARBA" id="ARBA00023237"/>
    </source>
</evidence>
<protein>
    <submittedName>
        <fullName evidence="14">TonB-dependent receptor</fullName>
    </submittedName>
</protein>
<evidence type="ECO:0000256" key="8">
    <source>
        <dbReference type="PROSITE-ProRule" id="PRU01360"/>
    </source>
</evidence>
<accession>A0A2K4X8S3</accession>
<evidence type="ECO:0000256" key="6">
    <source>
        <dbReference type="ARBA" id="ARBA00023136"/>
    </source>
</evidence>
<keyword evidence="7 8" id="KW-0998">Cell outer membrane</keyword>
<comment type="subcellular location">
    <subcellularLocation>
        <location evidence="1 8">Cell outer membrane</location>
        <topology evidence="1 8">Multi-pass membrane protein</topology>
    </subcellularLocation>
</comment>
<dbReference type="GeneID" id="93663385"/>
<name>A0A2K4X8S3_PSEVC</name>
<dbReference type="PANTHER" id="PTHR47234">
    <property type="match status" value="1"/>
</dbReference>
<keyword evidence="10" id="KW-0732">Signal</keyword>
<evidence type="ECO:0000313" key="15">
    <source>
        <dbReference type="Proteomes" id="UP000238288"/>
    </source>
</evidence>
<feature type="signal peptide" evidence="10">
    <location>
        <begin position="1"/>
        <end position="27"/>
    </location>
</feature>
<dbReference type="OrthoDB" id="176248at2"/>
<proteinExistence type="inferred from homology"/>
<feature type="domain" description="TonB-dependent receptor-like beta-barrel" evidence="11">
    <location>
        <begin position="395"/>
        <end position="936"/>
    </location>
</feature>
<keyword evidence="16" id="KW-1185">Reference proteome</keyword>
<evidence type="ECO:0000256" key="5">
    <source>
        <dbReference type="ARBA" id="ARBA00023077"/>
    </source>
</evidence>
<dbReference type="Pfam" id="PF00593">
    <property type="entry name" value="TonB_dep_Rec_b-barrel"/>
    <property type="match status" value="1"/>
</dbReference>
<dbReference type="RefSeq" id="WP_058549054.1">
    <property type="nucleotide sequence ID" value="NZ_AQGW01000020.1"/>
</dbReference>
<dbReference type="Gene3D" id="2.170.130.10">
    <property type="entry name" value="TonB-dependent receptor, plug domain"/>
    <property type="match status" value="1"/>
</dbReference>
<dbReference type="EMBL" id="LT965928">
    <property type="protein sequence ID" value="SOU40725.1"/>
    <property type="molecule type" value="Genomic_DNA"/>
</dbReference>
<sequence length="976" mass="107040">MFNNKVSKAVSLALACSALSYTSFSFAAEEESAEKVERIQVTGSRIRTDSFASEVPIDIITVEDAENEGIKTLGDLLRTSTAAAGSNQITSALSVGYVTAGGKGTETVSLRGLGASRTLILLNGRRAGPAGTRGEVSGFDLNTIPLSTVERVEILKDGASSLYGSDAVAGVINIITKKGDSKTVTVDVSQPFESGGEEQRINFSYGEEFSKGSFRVTADYKITKELKRGDRDFLDCSERLLTYEDGSSADPIDPRTGEAHCNETGYGLWVYSGGASNIIGSGPQLAYDYDGFFGNNGYSNYNTTASEAGDLRTPDGWYPVSYDKESDGWWNMDHPFRDEETMNPENKVWSVYALGDYQITDDITAYAEFIHSSRNTKTQSYRQFWTADVGIIPADNFDGFSGDAFFLPVALSDHYSSDTTVDYTRVVLGATGSIGFWDWDVSYQNSYNDGEYKNDIFYRDSLVMAQLNTANGTSCNGEVTEFSNKTCVDLPWTDPQFLYGNPSDEVRNFIFGEDIGNTVYKQQTFEAYMTGDIVEVPAGSIATAFGISIQKDEIDDTPGENTLNGNSWGLSGAGKTAGSQISRAVYAEFKVPLINDMDYVDSLDLTASARWTDVSTYGNDTTFKLGLNWVIVDGLSVRANRGSSFRSPALFELFLADQSGFSGQLSIDPCLDWANEQAAGNITDTVANNCQAAGIPADYTAGGSSAIIYTSGGAGRLKAETAINENIGVVWTSPEDTFAASIDYYDIVISDEVTSLSGSQITSRCFESKDFANEPLCDLFTRRNGDNNDYGIDEVRSGYVNVANQIARGVDYNFTYQDDFDFGSLRMRLEHTMQIERKYKLFEDSEENNYVGELGEPKHTGNVSLTYSKDDYSLTWTTRYVDSTNDYEYYNDSKETTYRGETVYATRETRWVTYHSLSGTVDTDMGLKVTAGIANLFDEEPPILSASGTLNVGNAALYSQYDRVGRRFFANVTYSF</sequence>
<keyword evidence="2 8" id="KW-0813">Transport</keyword>
<evidence type="ECO:0000256" key="3">
    <source>
        <dbReference type="ARBA" id="ARBA00022452"/>
    </source>
</evidence>
<feature type="domain" description="TonB-dependent receptor plug" evidence="12">
    <location>
        <begin position="55"/>
        <end position="171"/>
    </location>
</feature>
<dbReference type="SUPFAM" id="SSF56935">
    <property type="entry name" value="Porins"/>
    <property type="match status" value="1"/>
</dbReference>
<evidence type="ECO:0000256" key="10">
    <source>
        <dbReference type="SAM" id="SignalP"/>
    </source>
</evidence>
<gene>
    <name evidence="14" type="ORF">PCAR9_A21178</name>
    <name evidence="13" type="ORF">PCARR_a1349</name>
</gene>
<reference evidence="13 16" key="1">
    <citation type="submission" date="2015-06" db="EMBL/GenBank/DDBJ databases">
        <title>Genome sequence of Pseudoalteromonas carrageenovora.</title>
        <authorList>
            <person name="Xie B.-B."/>
            <person name="Rong J.-C."/>
            <person name="Qin Q.-L."/>
            <person name="Zhang Y.-Z."/>
        </authorList>
    </citation>
    <scope>NUCLEOTIDE SEQUENCE [LARGE SCALE GENOMIC DNA]</scope>
    <source>
        <strain evidence="13 16">IAM 12662</strain>
    </source>
</reference>
<dbReference type="Pfam" id="PF07715">
    <property type="entry name" value="Plug"/>
    <property type="match status" value="1"/>
</dbReference>
<feature type="chain" id="PRO_5014436803" evidence="10">
    <location>
        <begin position="28"/>
        <end position="976"/>
    </location>
</feature>
<dbReference type="PROSITE" id="PS52016">
    <property type="entry name" value="TONB_DEPENDENT_REC_3"/>
    <property type="match status" value="1"/>
</dbReference>
<evidence type="ECO:0000256" key="2">
    <source>
        <dbReference type="ARBA" id="ARBA00022448"/>
    </source>
</evidence>
<keyword evidence="6 8" id="KW-0472">Membrane</keyword>
<dbReference type="Gene3D" id="2.40.170.20">
    <property type="entry name" value="TonB-dependent receptor, beta-barrel domain"/>
    <property type="match status" value="1"/>
</dbReference>